<sequence length="187" mass="22031">MEAVWIAKNQDGDLYLQCRYTCILDRRLDHATEEYNIRSHWHPKDETTPPIKRRTKEQRFLGICDSRGVGGVGVLVNTSLSVNIDSFEQFTTPIGRLRLERRGSMPNLTIFVVYVPASNYDKKEVESFCMDLEKFCREDHTFPKVITGDFNANTEPRRTSYWNPRIRMERTGWAVLWAYHGDQDHRW</sequence>
<dbReference type="Gene3D" id="3.60.10.10">
    <property type="entry name" value="Endonuclease/exonuclease/phosphatase"/>
    <property type="match status" value="1"/>
</dbReference>
<dbReference type="WBParaSite" id="ACAC_0001226901-mRNA-1">
    <property type="protein sequence ID" value="ACAC_0001226901-mRNA-1"/>
    <property type="gene ID" value="ACAC_0001226901"/>
</dbReference>
<dbReference type="Proteomes" id="UP000035642">
    <property type="component" value="Unassembled WGS sequence"/>
</dbReference>
<evidence type="ECO:0000313" key="2">
    <source>
        <dbReference type="WBParaSite" id="ACAC_0001226901-mRNA-1"/>
    </source>
</evidence>
<name>A0A0K0DL32_ANGCA</name>
<organism evidence="1 2">
    <name type="scientific">Angiostrongylus cantonensis</name>
    <name type="common">Rat lungworm</name>
    <dbReference type="NCBI Taxonomy" id="6313"/>
    <lineage>
        <taxon>Eukaryota</taxon>
        <taxon>Metazoa</taxon>
        <taxon>Ecdysozoa</taxon>
        <taxon>Nematoda</taxon>
        <taxon>Chromadorea</taxon>
        <taxon>Rhabditida</taxon>
        <taxon>Rhabditina</taxon>
        <taxon>Rhabditomorpha</taxon>
        <taxon>Strongyloidea</taxon>
        <taxon>Metastrongylidae</taxon>
        <taxon>Angiostrongylus</taxon>
    </lineage>
</organism>
<dbReference type="InterPro" id="IPR036691">
    <property type="entry name" value="Endo/exonu/phosph_ase_sf"/>
</dbReference>
<keyword evidence="1" id="KW-1185">Reference proteome</keyword>
<accession>A0A0K0DL32</accession>
<dbReference type="AlphaFoldDB" id="A0A0K0DL32"/>
<reference evidence="1" key="1">
    <citation type="submission" date="2012-09" db="EMBL/GenBank/DDBJ databases">
        <authorList>
            <person name="Martin A.A."/>
        </authorList>
    </citation>
    <scope>NUCLEOTIDE SEQUENCE</scope>
</reference>
<protein>
    <submittedName>
        <fullName evidence="2">Endo/exonuclease/phosphatase domain-containing protein</fullName>
    </submittedName>
</protein>
<proteinExistence type="predicted"/>
<reference evidence="2" key="2">
    <citation type="submission" date="2017-02" db="UniProtKB">
        <authorList>
            <consortium name="WormBaseParasite"/>
        </authorList>
    </citation>
    <scope>IDENTIFICATION</scope>
</reference>
<evidence type="ECO:0000313" key="1">
    <source>
        <dbReference type="Proteomes" id="UP000035642"/>
    </source>
</evidence>
<dbReference type="SUPFAM" id="SSF56219">
    <property type="entry name" value="DNase I-like"/>
    <property type="match status" value="1"/>
</dbReference>